<dbReference type="PANTHER" id="PTHR28242:SF30">
    <property type="entry name" value="HISTIDINE-CONTAINING PHOSPHOTRANSFER PROTEIN 2"/>
    <property type="match status" value="1"/>
</dbReference>
<organism evidence="9 10">
    <name type="scientific">Colocasia esculenta</name>
    <name type="common">Wild taro</name>
    <name type="synonym">Arum esculentum</name>
    <dbReference type="NCBI Taxonomy" id="4460"/>
    <lineage>
        <taxon>Eukaryota</taxon>
        <taxon>Viridiplantae</taxon>
        <taxon>Streptophyta</taxon>
        <taxon>Embryophyta</taxon>
        <taxon>Tracheophyta</taxon>
        <taxon>Spermatophyta</taxon>
        <taxon>Magnoliopsida</taxon>
        <taxon>Liliopsida</taxon>
        <taxon>Araceae</taxon>
        <taxon>Aroideae</taxon>
        <taxon>Colocasieae</taxon>
        <taxon>Colocasia</taxon>
    </lineage>
</organism>
<evidence type="ECO:0000259" key="8">
    <source>
        <dbReference type="PROSITE" id="PS50894"/>
    </source>
</evidence>
<dbReference type="CDD" id="cd00088">
    <property type="entry name" value="HPT"/>
    <property type="match status" value="1"/>
</dbReference>
<evidence type="ECO:0000313" key="9">
    <source>
        <dbReference type="EMBL" id="MQL76819.1"/>
    </source>
</evidence>
<comment type="caution">
    <text evidence="9">The sequence shown here is derived from an EMBL/GenBank/DDBJ whole genome shotgun (WGS) entry which is preliminary data.</text>
</comment>
<evidence type="ECO:0000256" key="3">
    <source>
        <dbReference type="ARBA" id="ARBA00023012"/>
    </source>
</evidence>
<keyword evidence="4" id="KW-0539">Nucleus</keyword>
<dbReference type="GO" id="GO:0009736">
    <property type="term" value="P:cytokinin-activated signaling pathway"/>
    <property type="evidence" value="ECO:0007669"/>
    <property type="project" value="UniProtKB-KW"/>
</dbReference>
<dbReference type="GO" id="GO:0009927">
    <property type="term" value="F:histidine phosphotransfer kinase activity"/>
    <property type="evidence" value="ECO:0007669"/>
    <property type="project" value="UniProtKB-UniRule"/>
</dbReference>
<evidence type="ECO:0000313" key="10">
    <source>
        <dbReference type="Proteomes" id="UP000652761"/>
    </source>
</evidence>
<keyword evidence="1" id="KW-0963">Cytoplasm</keyword>
<dbReference type="OrthoDB" id="1673781at2759"/>
<evidence type="ECO:0000256" key="7">
    <source>
        <dbReference type="RuleBase" id="RU369004"/>
    </source>
</evidence>
<dbReference type="PROSITE" id="PS50894">
    <property type="entry name" value="HPT"/>
    <property type="match status" value="1"/>
</dbReference>
<dbReference type="AlphaFoldDB" id="A0A843U9C2"/>
<keyword evidence="10" id="KW-1185">Reference proteome</keyword>
<evidence type="ECO:0000256" key="6">
    <source>
        <dbReference type="PROSITE-ProRule" id="PRU00110"/>
    </source>
</evidence>
<keyword evidence="6" id="KW-0597">Phosphoprotein</keyword>
<comment type="function">
    <text evidence="5">Functions as a two-component phosphorelay mediators between cytokinin sensor histidine kinases and response regulators (B-type ARRs). Plays an important role in propagating cytokinin signal transduction through the multistep His-to-Asp phosphorelay. Functions as a positive regulator of the cytokinin signaling pathway. May play a regulatory role in salt and drought tolerance during plant development.</text>
</comment>
<evidence type="ECO:0000256" key="5">
    <source>
        <dbReference type="ARBA" id="ARBA00057097"/>
    </source>
</evidence>
<reference evidence="9" key="1">
    <citation type="submission" date="2017-07" db="EMBL/GenBank/DDBJ databases">
        <title>Taro Niue Genome Assembly and Annotation.</title>
        <authorList>
            <person name="Atibalentja N."/>
            <person name="Keating K."/>
            <person name="Fields C.J."/>
        </authorList>
    </citation>
    <scope>NUCLEOTIDE SEQUENCE</scope>
    <source>
        <strain evidence="9">Niue_2</strain>
        <tissue evidence="9">Leaf</tissue>
    </source>
</reference>
<name>A0A843U9C2_COLES</name>
<dbReference type="FunFam" id="1.20.120.160:FF:000001">
    <property type="entry name" value="Histidine-containing phosphotransfer protein 1"/>
    <property type="match status" value="1"/>
</dbReference>
<keyword evidence="2 7" id="KW-0932">Cytokinin signaling pathway</keyword>
<dbReference type="GO" id="GO:0043424">
    <property type="term" value="F:protein histidine kinase binding"/>
    <property type="evidence" value="ECO:0007669"/>
    <property type="project" value="UniProtKB-UniRule"/>
</dbReference>
<dbReference type="Gene3D" id="1.20.120.160">
    <property type="entry name" value="HPT domain"/>
    <property type="match status" value="1"/>
</dbReference>
<dbReference type="EMBL" id="NMUH01000319">
    <property type="protein sequence ID" value="MQL76819.1"/>
    <property type="molecule type" value="Genomic_DNA"/>
</dbReference>
<dbReference type="PANTHER" id="PTHR28242">
    <property type="entry name" value="PHOSPHORELAY INTERMEDIATE PROTEIN YPD1"/>
    <property type="match status" value="1"/>
</dbReference>
<dbReference type="Proteomes" id="UP000652761">
    <property type="component" value="Unassembled WGS sequence"/>
</dbReference>
<dbReference type="InterPro" id="IPR036641">
    <property type="entry name" value="HPT_dom_sf"/>
</dbReference>
<dbReference type="GO" id="GO:0005829">
    <property type="term" value="C:cytosol"/>
    <property type="evidence" value="ECO:0007669"/>
    <property type="project" value="UniProtKB-SubCell"/>
</dbReference>
<evidence type="ECO:0000256" key="2">
    <source>
        <dbReference type="ARBA" id="ARBA00022864"/>
    </source>
</evidence>
<evidence type="ECO:0000256" key="4">
    <source>
        <dbReference type="ARBA" id="ARBA00023242"/>
    </source>
</evidence>
<protein>
    <recommendedName>
        <fullName evidence="7">Histidine-containing phosphotransfer protein</fullName>
    </recommendedName>
</protein>
<feature type="modified residue" description="Phosphohistidine" evidence="6">
    <location>
        <position position="79"/>
    </location>
</feature>
<feature type="domain" description="HPt" evidence="8">
    <location>
        <begin position="38"/>
        <end position="137"/>
    </location>
</feature>
<proteinExistence type="predicted"/>
<dbReference type="InterPro" id="IPR008207">
    <property type="entry name" value="Sig_transdc_His_kin_Hpt_dom"/>
</dbReference>
<dbReference type="GO" id="GO:0000160">
    <property type="term" value="P:phosphorelay signal transduction system"/>
    <property type="evidence" value="ECO:0007669"/>
    <property type="project" value="UniProtKB-UniRule"/>
</dbReference>
<dbReference type="GO" id="GO:0005634">
    <property type="term" value="C:nucleus"/>
    <property type="evidence" value="ECO:0007669"/>
    <property type="project" value="UniProtKB-SubCell"/>
</dbReference>
<evidence type="ECO:0000256" key="1">
    <source>
        <dbReference type="ARBA" id="ARBA00022490"/>
    </source>
</evidence>
<dbReference type="SUPFAM" id="SSF47226">
    <property type="entry name" value="Histidine-containing phosphotransfer domain, HPT domain"/>
    <property type="match status" value="1"/>
</dbReference>
<comment type="domain">
    <text evidence="7">Histidine-containing phosphotransfer domain (HPt) contains an active histidine that mediates the phosphotransfer.</text>
</comment>
<dbReference type="GO" id="GO:0080038">
    <property type="term" value="P:positive regulation of cytokinin-activated signaling pathway"/>
    <property type="evidence" value="ECO:0007669"/>
    <property type="project" value="UniProtKB-ARBA"/>
</dbReference>
<accession>A0A843U9C2</accession>
<dbReference type="Pfam" id="PF01627">
    <property type="entry name" value="Hpt"/>
    <property type="match status" value="1"/>
</dbReference>
<sequence length="211" mass="23778">MAAAALKDQLNGLVSSMFGEGLLDDQFSQLQMLQDANNPGFIAEVITLFCEDAERLLNELTKLLEQPAVDYHKVDAYVHQLKGSSSSVGASHIKQACIEFRQFCEDNNKEGCLHTLNLVKHEYCRLRTKFETMVQGWEGARYANFLWDYFAQGLKPLAFATVLASAARAWLQLSRLLGQSLTMLGLAHWLLDLILSTSMLEQRIQAYESKQ</sequence>
<comment type="subcellular location">
    <subcellularLocation>
        <location evidence="7">Cytoplasm</location>
        <location evidence="7">Cytosol</location>
    </subcellularLocation>
    <subcellularLocation>
        <location evidence="7">Nucleus</location>
    </subcellularLocation>
</comment>
<keyword evidence="3 7" id="KW-0902">Two-component regulatory system</keyword>
<dbReference type="InterPro" id="IPR045871">
    <property type="entry name" value="AHP1-5/YPD1"/>
</dbReference>
<gene>
    <name evidence="9" type="ORF">Taro_009215</name>
</gene>